<dbReference type="Proteomes" id="UP001152087">
    <property type="component" value="Unassembled WGS sequence"/>
</dbReference>
<keyword evidence="4" id="KW-0808">Transferase</keyword>
<dbReference type="InterPro" id="IPR005814">
    <property type="entry name" value="Aminotrans_3"/>
</dbReference>
<dbReference type="InterPro" id="IPR015422">
    <property type="entry name" value="PyrdxlP-dep_Trfase_small"/>
</dbReference>
<dbReference type="InterPro" id="IPR015424">
    <property type="entry name" value="PyrdxlP-dep_Trfase"/>
</dbReference>
<dbReference type="InterPro" id="IPR015421">
    <property type="entry name" value="PyrdxlP-dep_Trfase_major"/>
</dbReference>
<evidence type="ECO:0000313" key="5">
    <source>
        <dbReference type="EMBL" id="KAJ4180775.1"/>
    </source>
</evidence>
<evidence type="ECO:0000256" key="4">
    <source>
        <dbReference type="RuleBase" id="RU365036"/>
    </source>
</evidence>
<dbReference type="AlphaFoldDB" id="A0A9W8UWW7"/>
<dbReference type="EC" id="2.6.1.13" evidence="4"/>
<organism evidence="5 6">
    <name type="scientific">Fusarium falciforme</name>
    <dbReference type="NCBI Taxonomy" id="195108"/>
    <lineage>
        <taxon>Eukaryota</taxon>
        <taxon>Fungi</taxon>
        <taxon>Dikarya</taxon>
        <taxon>Ascomycota</taxon>
        <taxon>Pezizomycotina</taxon>
        <taxon>Sordariomycetes</taxon>
        <taxon>Hypocreomycetidae</taxon>
        <taxon>Hypocreales</taxon>
        <taxon>Nectriaceae</taxon>
        <taxon>Fusarium</taxon>
        <taxon>Fusarium solani species complex</taxon>
    </lineage>
</organism>
<dbReference type="GO" id="GO:0004587">
    <property type="term" value="F:ornithine aminotransferase activity"/>
    <property type="evidence" value="ECO:0007669"/>
    <property type="project" value="UniProtKB-EC"/>
</dbReference>
<dbReference type="GO" id="GO:0005737">
    <property type="term" value="C:cytoplasm"/>
    <property type="evidence" value="ECO:0007669"/>
    <property type="project" value="TreeGrafter"/>
</dbReference>
<dbReference type="SUPFAM" id="SSF53383">
    <property type="entry name" value="PLP-dependent transferases"/>
    <property type="match status" value="1"/>
</dbReference>
<comment type="caution">
    <text evidence="5">The sequence shown here is derived from an EMBL/GenBank/DDBJ whole genome shotgun (WGS) entry which is preliminary data.</text>
</comment>
<comment type="cofactor">
    <cofactor evidence="1 4">
        <name>pyridoxal 5'-phosphate</name>
        <dbReference type="ChEBI" id="CHEBI:597326"/>
    </cofactor>
</comment>
<dbReference type="EMBL" id="JAOQAV010000045">
    <property type="protein sequence ID" value="KAJ4180775.1"/>
    <property type="molecule type" value="Genomic_DNA"/>
</dbReference>
<comment type="catalytic activity">
    <reaction evidence="4">
        <text>a 2-oxocarboxylate + L-ornithine = L-glutamate 5-semialdehyde + an L-alpha-amino acid</text>
        <dbReference type="Rhea" id="RHEA:13877"/>
        <dbReference type="ChEBI" id="CHEBI:35179"/>
        <dbReference type="ChEBI" id="CHEBI:46911"/>
        <dbReference type="ChEBI" id="CHEBI:58066"/>
        <dbReference type="ChEBI" id="CHEBI:59869"/>
        <dbReference type="EC" id="2.6.1.13"/>
    </reaction>
</comment>
<dbReference type="PANTHER" id="PTHR11986">
    <property type="entry name" value="AMINOTRANSFERASE CLASS III"/>
    <property type="match status" value="1"/>
</dbReference>
<reference evidence="5" key="1">
    <citation type="submission" date="2022-09" db="EMBL/GenBank/DDBJ databases">
        <title>Fusarium specimens isolated from Avocado Roots.</title>
        <authorList>
            <person name="Stajich J."/>
            <person name="Roper C."/>
            <person name="Heimlech-Rivalta G."/>
        </authorList>
    </citation>
    <scope>NUCLEOTIDE SEQUENCE</scope>
    <source>
        <strain evidence="5">A02</strain>
    </source>
</reference>
<name>A0A9W8UWW7_9HYPO</name>
<dbReference type="Gene3D" id="3.90.1150.10">
    <property type="entry name" value="Aspartate Aminotransferase, domain 1"/>
    <property type="match status" value="1"/>
</dbReference>
<dbReference type="GO" id="GO:0030170">
    <property type="term" value="F:pyridoxal phosphate binding"/>
    <property type="evidence" value="ECO:0007669"/>
    <property type="project" value="InterPro"/>
</dbReference>
<dbReference type="GO" id="GO:0019544">
    <property type="term" value="P:L-arginine catabolic process to L-glutamate"/>
    <property type="evidence" value="ECO:0007669"/>
    <property type="project" value="TreeGrafter"/>
</dbReference>
<keyword evidence="6" id="KW-1185">Reference proteome</keyword>
<dbReference type="GO" id="GO:0042802">
    <property type="term" value="F:identical protein binding"/>
    <property type="evidence" value="ECO:0007669"/>
    <property type="project" value="TreeGrafter"/>
</dbReference>
<dbReference type="PANTHER" id="PTHR11986:SF18">
    <property type="entry name" value="ORNITHINE AMINOTRANSFERASE, MITOCHONDRIAL"/>
    <property type="match status" value="1"/>
</dbReference>
<dbReference type="Gene3D" id="3.40.640.10">
    <property type="entry name" value="Type I PLP-dependent aspartate aminotransferase-like (Major domain)"/>
    <property type="match status" value="1"/>
</dbReference>
<keyword evidence="3 4" id="KW-0663">Pyridoxal phosphate</keyword>
<evidence type="ECO:0000313" key="6">
    <source>
        <dbReference type="Proteomes" id="UP001152087"/>
    </source>
</evidence>
<dbReference type="GO" id="GO:0010121">
    <property type="term" value="P:L-arginine catabolic process to proline via ornithine"/>
    <property type="evidence" value="ECO:0007669"/>
    <property type="project" value="TreeGrafter"/>
</dbReference>
<accession>A0A9W8UWW7</accession>
<sequence>MGHGHPYMKKKMLEQLDKAHLLNICAHNAGWGPFGEMMCMRFGYDKVTTASSGTESGDVACKIARKPPRVGSSYHGLGMGIWGLMDRSTQRSSYGLDGTSVLNFNPTTNKALEYLDLEGMRACLEEHHETVAAVIMECLHGTSRSSEDEIRYARGVYDLCKKYGVLFIADEVRQGAGQTGKLLSFYHCGEDMKPDIVTMGKSIMGGWYPQTFILGTKDVMSLVGPNACGYTFSRTPPALVAATSALEVIDNENLLERATQIREKWRAIGSS</sequence>
<evidence type="ECO:0000256" key="3">
    <source>
        <dbReference type="ARBA" id="ARBA00022898"/>
    </source>
</evidence>
<proteinExistence type="inferred from homology"/>
<dbReference type="Pfam" id="PF00202">
    <property type="entry name" value="Aminotran_3"/>
    <property type="match status" value="1"/>
</dbReference>
<keyword evidence="4" id="KW-0032">Aminotransferase</keyword>
<evidence type="ECO:0000256" key="1">
    <source>
        <dbReference type="ARBA" id="ARBA00001933"/>
    </source>
</evidence>
<comment type="pathway">
    <text evidence="4">Amino-acid biosynthesis; L-proline biosynthesis; L-glutamate 5-semialdehyde from L-ornithine: step 1/1.</text>
</comment>
<dbReference type="InterPro" id="IPR050103">
    <property type="entry name" value="Class-III_PLP-dep_AT"/>
</dbReference>
<protein>
    <recommendedName>
        <fullName evidence="4">Ornithine aminotransferase</fullName>
        <ecNumber evidence="4">2.6.1.13</ecNumber>
    </recommendedName>
</protein>
<comment type="similarity">
    <text evidence="2 4">Belongs to the class-III pyridoxal-phosphate-dependent aminotransferase family.</text>
</comment>
<gene>
    <name evidence="5" type="ORF">NW755_011497</name>
</gene>
<evidence type="ECO:0000256" key="2">
    <source>
        <dbReference type="ARBA" id="ARBA00008954"/>
    </source>
</evidence>